<gene>
    <name evidence="1" type="ORF">OWV82_001544</name>
</gene>
<dbReference type="EMBL" id="CM051394">
    <property type="protein sequence ID" value="KAJ4728648.1"/>
    <property type="molecule type" value="Genomic_DNA"/>
</dbReference>
<name>A0ACC1Z022_MELAZ</name>
<evidence type="ECO:0000313" key="1">
    <source>
        <dbReference type="EMBL" id="KAJ4728648.1"/>
    </source>
</evidence>
<comment type="caution">
    <text evidence="1">The sequence shown here is derived from an EMBL/GenBank/DDBJ whole genome shotgun (WGS) entry which is preliminary data.</text>
</comment>
<organism evidence="1 2">
    <name type="scientific">Melia azedarach</name>
    <name type="common">Chinaberry tree</name>
    <dbReference type="NCBI Taxonomy" id="155640"/>
    <lineage>
        <taxon>Eukaryota</taxon>
        <taxon>Viridiplantae</taxon>
        <taxon>Streptophyta</taxon>
        <taxon>Embryophyta</taxon>
        <taxon>Tracheophyta</taxon>
        <taxon>Spermatophyta</taxon>
        <taxon>Magnoliopsida</taxon>
        <taxon>eudicotyledons</taxon>
        <taxon>Gunneridae</taxon>
        <taxon>Pentapetalae</taxon>
        <taxon>rosids</taxon>
        <taxon>malvids</taxon>
        <taxon>Sapindales</taxon>
        <taxon>Meliaceae</taxon>
        <taxon>Melia</taxon>
    </lineage>
</organism>
<evidence type="ECO:0000313" key="2">
    <source>
        <dbReference type="Proteomes" id="UP001164539"/>
    </source>
</evidence>
<proteinExistence type="predicted"/>
<protein>
    <submittedName>
        <fullName evidence="1">Ring finger protein</fullName>
    </submittedName>
</protein>
<dbReference type="Proteomes" id="UP001164539">
    <property type="component" value="Chromosome 1"/>
</dbReference>
<reference evidence="1 2" key="1">
    <citation type="journal article" date="2023" name="Science">
        <title>Complex scaffold remodeling in plant triterpene biosynthesis.</title>
        <authorList>
            <person name="De La Pena R."/>
            <person name="Hodgson H."/>
            <person name="Liu J.C."/>
            <person name="Stephenson M.J."/>
            <person name="Martin A.C."/>
            <person name="Owen C."/>
            <person name="Harkess A."/>
            <person name="Leebens-Mack J."/>
            <person name="Jimenez L.E."/>
            <person name="Osbourn A."/>
            <person name="Sattely E.S."/>
        </authorList>
    </citation>
    <scope>NUCLEOTIDE SEQUENCE [LARGE SCALE GENOMIC DNA]</scope>
    <source>
        <strain evidence="2">cv. JPN11</strain>
        <tissue evidence="1">Leaf</tissue>
    </source>
</reference>
<keyword evidence="2" id="KW-1185">Reference proteome</keyword>
<accession>A0ACC1Z022</accession>
<sequence>MYKFSGNPKANWVPYVNSKDCSQGFCSLYCPQWCYIIFPPPPPSFEFPDDNSGAKFSPLVIAIIGILASAFLLVSYYTIISKYCGNNNSGRRREIHDPSEELESNQNHSLHESWHTATTGLDEALIKSITVCKYKKGDGLIEGTDCSVCLSEFEEEESLRLLPKCSHAFHVPCIDTWLKSHSNCPLCRANIFFIGVSPHQLLPIAEQTPPNIHESLQATQGTSENYETSALEAERGAAAEDEILGSDEIPKTPLRAFSDVGNLQGRDTIIEIADEGYELQQIRRSVSMDHSSQSCVSVADILRMNLEEECAESSKRSTEIGKSEKRQKVSMKRSFSSGRFSLNRQGRVRETIIPL</sequence>